<dbReference type="EMBL" id="DVMW01000027">
    <property type="protein sequence ID" value="HIU35727.1"/>
    <property type="molecule type" value="Genomic_DNA"/>
</dbReference>
<gene>
    <name evidence="2" type="ORF">IAC53_03865</name>
</gene>
<organism evidence="2 3">
    <name type="scientific">Candidatus Fimenecus excrementigallinarum</name>
    <dbReference type="NCBI Taxonomy" id="2840816"/>
    <lineage>
        <taxon>Bacteria</taxon>
        <taxon>Bacillati</taxon>
        <taxon>Bacillota</taxon>
        <taxon>Clostridia</taxon>
        <taxon>Candidatus Fimenecus</taxon>
    </lineage>
</organism>
<proteinExistence type="predicted"/>
<name>A0A9D1LEH7_9FIRM</name>
<dbReference type="Proteomes" id="UP000824071">
    <property type="component" value="Unassembled WGS sequence"/>
</dbReference>
<evidence type="ECO:0000313" key="2">
    <source>
        <dbReference type="EMBL" id="HIU35727.1"/>
    </source>
</evidence>
<keyword evidence="1" id="KW-1133">Transmembrane helix</keyword>
<comment type="caution">
    <text evidence="2">The sequence shown here is derived from an EMBL/GenBank/DDBJ whole genome shotgun (WGS) entry which is preliminary data.</text>
</comment>
<protein>
    <submittedName>
        <fullName evidence="2">Uncharacterized protein</fullName>
    </submittedName>
</protein>
<reference evidence="2" key="1">
    <citation type="submission" date="2020-10" db="EMBL/GenBank/DDBJ databases">
        <authorList>
            <person name="Gilroy R."/>
        </authorList>
    </citation>
    <scope>NUCLEOTIDE SEQUENCE</scope>
    <source>
        <strain evidence="2">ChiGjej1B1-19959</strain>
    </source>
</reference>
<accession>A0A9D1LEH7</accession>
<keyword evidence="1" id="KW-0812">Transmembrane</keyword>
<evidence type="ECO:0000313" key="3">
    <source>
        <dbReference type="Proteomes" id="UP000824071"/>
    </source>
</evidence>
<reference evidence="2" key="2">
    <citation type="journal article" date="2021" name="PeerJ">
        <title>Extensive microbial diversity within the chicken gut microbiome revealed by metagenomics and culture.</title>
        <authorList>
            <person name="Gilroy R."/>
            <person name="Ravi A."/>
            <person name="Getino M."/>
            <person name="Pursley I."/>
            <person name="Horton D.L."/>
            <person name="Alikhan N.F."/>
            <person name="Baker D."/>
            <person name="Gharbi K."/>
            <person name="Hall N."/>
            <person name="Watson M."/>
            <person name="Adriaenssens E.M."/>
            <person name="Foster-Nyarko E."/>
            <person name="Jarju S."/>
            <person name="Secka A."/>
            <person name="Antonio M."/>
            <person name="Oren A."/>
            <person name="Chaudhuri R.R."/>
            <person name="La Ragione R."/>
            <person name="Hildebrand F."/>
            <person name="Pallen M.J."/>
        </authorList>
    </citation>
    <scope>NUCLEOTIDE SEQUENCE</scope>
    <source>
        <strain evidence="2">ChiGjej1B1-19959</strain>
    </source>
</reference>
<dbReference type="AlphaFoldDB" id="A0A9D1LEH7"/>
<keyword evidence="1" id="KW-0472">Membrane</keyword>
<feature type="transmembrane region" description="Helical" evidence="1">
    <location>
        <begin position="60"/>
        <end position="82"/>
    </location>
</feature>
<evidence type="ECO:0000256" key="1">
    <source>
        <dbReference type="SAM" id="Phobius"/>
    </source>
</evidence>
<sequence>MIIEAICDQFIKVFTTLLSFVSIPQVPEDVLSSVNSTMDEIIERGSQLIDLFIPYDIAKVLLLIVIVIELVVHIYHFIMWVIRKIPMAGMS</sequence>